<dbReference type="EMBL" id="KV448541">
    <property type="protein sequence ID" value="OAX35028.1"/>
    <property type="molecule type" value="Genomic_DNA"/>
</dbReference>
<keyword evidence="2" id="KW-1185">Reference proteome</keyword>
<dbReference type="OrthoDB" id="2681843at2759"/>
<dbReference type="InParanoid" id="A0A1B7MR00"/>
<gene>
    <name evidence="1" type="ORF">K503DRAFT_402673</name>
</gene>
<organism evidence="1 2">
    <name type="scientific">Rhizopogon vinicolor AM-OR11-026</name>
    <dbReference type="NCBI Taxonomy" id="1314800"/>
    <lineage>
        <taxon>Eukaryota</taxon>
        <taxon>Fungi</taxon>
        <taxon>Dikarya</taxon>
        <taxon>Basidiomycota</taxon>
        <taxon>Agaricomycotina</taxon>
        <taxon>Agaricomycetes</taxon>
        <taxon>Agaricomycetidae</taxon>
        <taxon>Boletales</taxon>
        <taxon>Suillineae</taxon>
        <taxon>Rhizopogonaceae</taxon>
        <taxon>Rhizopogon</taxon>
    </lineage>
</organism>
<dbReference type="Proteomes" id="UP000092154">
    <property type="component" value="Unassembled WGS sequence"/>
</dbReference>
<dbReference type="AlphaFoldDB" id="A0A1B7MR00"/>
<accession>A0A1B7MR00</accession>
<evidence type="ECO:0000313" key="1">
    <source>
        <dbReference type="EMBL" id="OAX35028.1"/>
    </source>
</evidence>
<reference evidence="1 2" key="1">
    <citation type="submission" date="2016-06" db="EMBL/GenBank/DDBJ databases">
        <title>Comparative genomics of the ectomycorrhizal sister species Rhizopogon vinicolor and Rhizopogon vesiculosus (Basidiomycota: Boletales) reveals a divergence of the mating type B locus.</title>
        <authorList>
            <consortium name="DOE Joint Genome Institute"/>
            <person name="Mujic A.B."/>
            <person name="Kuo A."/>
            <person name="Tritt A."/>
            <person name="Lipzen A."/>
            <person name="Chen C."/>
            <person name="Johnson J."/>
            <person name="Sharma A."/>
            <person name="Barry K."/>
            <person name="Grigoriev I.V."/>
            <person name="Spatafora J.W."/>
        </authorList>
    </citation>
    <scope>NUCLEOTIDE SEQUENCE [LARGE SCALE GENOMIC DNA]</scope>
    <source>
        <strain evidence="1 2">AM-OR11-026</strain>
    </source>
</reference>
<proteinExistence type="predicted"/>
<evidence type="ECO:0000313" key="2">
    <source>
        <dbReference type="Proteomes" id="UP000092154"/>
    </source>
</evidence>
<protein>
    <submittedName>
        <fullName evidence="1">Uncharacterized protein</fullName>
    </submittedName>
</protein>
<sequence length="128" mass="15263">MWLLQSHLSLSCFSAQVLHLPNHFEALQMTTRQDTEDFVGRPFKLVRPKRQPHIQYYGYADSSARLIQLVERYWLKALRDRNDKHHEDTAMTRSYEPIRLVEHRQFRHQTLLQSSQGMFCASRMDCSV</sequence>
<name>A0A1B7MR00_9AGAM</name>